<organism evidence="1 2">
    <name type="scientific">Dendrobium chrysotoxum</name>
    <name type="common">Orchid</name>
    <dbReference type="NCBI Taxonomy" id="161865"/>
    <lineage>
        <taxon>Eukaryota</taxon>
        <taxon>Viridiplantae</taxon>
        <taxon>Streptophyta</taxon>
        <taxon>Embryophyta</taxon>
        <taxon>Tracheophyta</taxon>
        <taxon>Spermatophyta</taxon>
        <taxon>Magnoliopsida</taxon>
        <taxon>Liliopsida</taxon>
        <taxon>Asparagales</taxon>
        <taxon>Orchidaceae</taxon>
        <taxon>Epidendroideae</taxon>
        <taxon>Malaxideae</taxon>
        <taxon>Dendrobiinae</taxon>
        <taxon>Dendrobium</taxon>
    </lineage>
</organism>
<evidence type="ECO:0000313" key="1">
    <source>
        <dbReference type="EMBL" id="KAH0463989.1"/>
    </source>
</evidence>
<keyword evidence="2" id="KW-1185">Reference proteome</keyword>
<protein>
    <submittedName>
        <fullName evidence="1">Uncharacterized protein</fullName>
    </submittedName>
</protein>
<evidence type="ECO:0000313" key="2">
    <source>
        <dbReference type="Proteomes" id="UP000775213"/>
    </source>
</evidence>
<name>A0AAV7H7F7_DENCH</name>
<comment type="caution">
    <text evidence="1">The sequence shown here is derived from an EMBL/GenBank/DDBJ whole genome shotgun (WGS) entry which is preliminary data.</text>
</comment>
<proteinExistence type="predicted"/>
<sequence length="95" mass="10379">MLSISVSIVLGDVGEPSTLKTAIEGCKKIIYCTMAHTLITINLYKGWKSSKSKLLLVKFKSSESLDGWEVHQGTYFQDVLAAKCGGGMDAKMEFT</sequence>
<dbReference type="EMBL" id="JAGFBR010000007">
    <property type="protein sequence ID" value="KAH0463989.1"/>
    <property type="molecule type" value="Genomic_DNA"/>
</dbReference>
<reference evidence="1 2" key="1">
    <citation type="journal article" date="2021" name="Hortic Res">
        <title>Chromosome-scale assembly of the Dendrobium chrysotoxum genome enhances the understanding of orchid evolution.</title>
        <authorList>
            <person name="Zhang Y."/>
            <person name="Zhang G.Q."/>
            <person name="Zhang D."/>
            <person name="Liu X.D."/>
            <person name="Xu X.Y."/>
            <person name="Sun W.H."/>
            <person name="Yu X."/>
            <person name="Zhu X."/>
            <person name="Wang Z.W."/>
            <person name="Zhao X."/>
            <person name="Zhong W.Y."/>
            <person name="Chen H."/>
            <person name="Yin W.L."/>
            <person name="Huang T."/>
            <person name="Niu S.C."/>
            <person name="Liu Z.J."/>
        </authorList>
    </citation>
    <scope>NUCLEOTIDE SEQUENCE [LARGE SCALE GENOMIC DNA]</scope>
    <source>
        <strain evidence="1">Lindl</strain>
    </source>
</reference>
<gene>
    <name evidence="1" type="ORF">IEQ34_006775</name>
</gene>
<dbReference type="Proteomes" id="UP000775213">
    <property type="component" value="Unassembled WGS sequence"/>
</dbReference>
<dbReference type="AlphaFoldDB" id="A0AAV7H7F7"/>
<accession>A0AAV7H7F7</accession>